<keyword evidence="1" id="KW-1133">Transmembrane helix</keyword>
<evidence type="ECO:0000313" key="2">
    <source>
        <dbReference type="EMBL" id="CAB3771111.1"/>
    </source>
</evidence>
<gene>
    <name evidence="2" type="ORF">LMG29739_05954</name>
</gene>
<organism evidence="2 3">
    <name type="scientific">Paraburkholderia solisilvae</name>
    <dbReference type="NCBI Taxonomy" id="624376"/>
    <lineage>
        <taxon>Bacteria</taxon>
        <taxon>Pseudomonadati</taxon>
        <taxon>Pseudomonadota</taxon>
        <taxon>Betaproteobacteria</taxon>
        <taxon>Burkholderiales</taxon>
        <taxon>Burkholderiaceae</taxon>
        <taxon>Paraburkholderia</taxon>
    </lineage>
</organism>
<dbReference type="AlphaFoldDB" id="A0A6J5F0A3"/>
<keyword evidence="3" id="KW-1185">Reference proteome</keyword>
<accession>A0A6J5F0A3</accession>
<keyword evidence="1" id="KW-0472">Membrane</keyword>
<reference evidence="2 3" key="1">
    <citation type="submission" date="2020-04" db="EMBL/GenBank/DDBJ databases">
        <authorList>
            <person name="De Canck E."/>
        </authorList>
    </citation>
    <scope>NUCLEOTIDE SEQUENCE [LARGE SCALE GENOMIC DNA]</scope>
    <source>
        <strain evidence="2 3">LMG 29739</strain>
    </source>
</reference>
<evidence type="ECO:0000313" key="3">
    <source>
        <dbReference type="Proteomes" id="UP000494329"/>
    </source>
</evidence>
<name>A0A6J5F0A3_9BURK</name>
<feature type="transmembrane region" description="Helical" evidence="1">
    <location>
        <begin position="36"/>
        <end position="54"/>
    </location>
</feature>
<proteinExistence type="predicted"/>
<evidence type="ECO:0008006" key="4">
    <source>
        <dbReference type="Google" id="ProtNLM"/>
    </source>
</evidence>
<sequence>MWKHKGAFLTVIGFTAGGSAEYVTLWVKQAGSESLFYWYVTALCAIAGLVSFRMRDPSKVG</sequence>
<dbReference type="EMBL" id="CADIKF010000076">
    <property type="protein sequence ID" value="CAB3771111.1"/>
    <property type="molecule type" value="Genomic_DNA"/>
</dbReference>
<protein>
    <recommendedName>
        <fullName evidence="4">Alpha-ketoglutarate permease</fullName>
    </recommendedName>
</protein>
<dbReference type="Proteomes" id="UP000494329">
    <property type="component" value="Unassembled WGS sequence"/>
</dbReference>
<keyword evidence="1" id="KW-0812">Transmembrane</keyword>
<evidence type="ECO:0000256" key="1">
    <source>
        <dbReference type="SAM" id="Phobius"/>
    </source>
</evidence>